<evidence type="ECO:0008006" key="3">
    <source>
        <dbReference type="Google" id="ProtNLM"/>
    </source>
</evidence>
<accession>A0A3D8Q6J3</accession>
<gene>
    <name evidence="1" type="ORF">BP6252_13790</name>
</gene>
<dbReference type="EMBL" id="PDLM01000021">
    <property type="protein sequence ID" value="RDW57452.1"/>
    <property type="molecule type" value="Genomic_DNA"/>
</dbReference>
<sequence length="329" mass="36536">MAEVATRITTPALTVEPIIREKLRSLSPANRTIFDPEKHLSFVHEPEVLSLEDLDLPKDSGISPVAVSQPFPLFNEDAIRNMREEILTHEVWDNCLHSTEFAGCQLRGHCPKYAPFMHQAWKDPKTLSIISKIAGIDLVPVMDLEIGNINVSVTNSTSGTGNISEAGDEIPVTKWHYDSYPFVCVVMMSDASAMVGGETAIKTGSGEILKVRGPQMGCAVVLQGRCISHQALAALGGAERITMVTAFRPRDALVPDSSVLTTIRPISDPSQLYFQWTEYRVAVLQERLRIMLEALRNEHRANKPTNVQQIKELLQEQENWLASTNSEIH</sequence>
<reference evidence="1 2" key="1">
    <citation type="journal article" date="2018" name="IMA Fungus">
        <title>IMA Genome-F 9: Draft genome sequence of Annulohypoxylon stygium, Aspergillus mulundensis, Berkeleyomyces basicola (syn. Thielaviopsis basicola), Ceratocystis smalleyi, two Cercospora beticola strains, Coleophoma cylindrospora, Fusarium fracticaudum, Phialophora cf. hyalina, and Morchella septimelata.</title>
        <authorList>
            <person name="Wingfield B.D."/>
            <person name="Bills G.F."/>
            <person name="Dong Y."/>
            <person name="Huang W."/>
            <person name="Nel W.J."/>
            <person name="Swalarsk-Parry B.S."/>
            <person name="Vaghefi N."/>
            <person name="Wilken P.M."/>
            <person name="An Z."/>
            <person name="de Beer Z.W."/>
            <person name="De Vos L."/>
            <person name="Chen L."/>
            <person name="Duong T.A."/>
            <person name="Gao Y."/>
            <person name="Hammerbacher A."/>
            <person name="Kikkert J.R."/>
            <person name="Li Y."/>
            <person name="Li H."/>
            <person name="Li K."/>
            <person name="Li Q."/>
            <person name="Liu X."/>
            <person name="Ma X."/>
            <person name="Naidoo K."/>
            <person name="Pethybridge S.J."/>
            <person name="Sun J."/>
            <person name="Steenkamp E.T."/>
            <person name="van der Nest M.A."/>
            <person name="van Wyk S."/>
            <person name="Wingfield M.J."/>
            <person name="Xiong C."/>
            <person name="Yue Q."/>
            <person name="Zhang X."/>
        </authorList>
    </citation>
    <scope>NUCLEOTIDE SEQUENCE [LARGE SCALE GENOMIC DNA]</scope>
    <source>
        <strain evidence="1 2">BP6252</strain>
    </source>
</reference>
<keyword evidence="2" id="KW-1185">Reference proteome</keyword>
<dbReference type="AlphaFoldDB" id="A0A3D8Q6J3"/>
<dbReference type="PANTHER" id="PTHR41677:SF1">
    <property type="entry name" value="FE2OG DIOXYGENASE DOMAIN-CONTAINING PROTEIN"/>
    <property type="match status" value="1"/>
</dbReference>
<proteinExistence type="predicted"/>
<dbReference type="OrthoDB" id="10256055at2759"/>
<dbReference type="STRING" id="1849047.A0A3D8Q6J3"/>
<dbReference type="Proteomes" id="UP000256645">
    <property type="component" value="Unassembled WGS sequence"/>
</dbReference>
<protein>
    <recommendedName>
        <fullName evidence="3">Fe2OG dioxygenase domain-containing protein</fullName>
    </recommendedName>
</protein>
<name>A0A3D8Q6J3_9HELO</name>
<evidence type="ECO:0000313" key="1">
    <source>
        <dbReference type="EMBL" id="RDW57452.1"/>
    </source>
</evidence>
<dbReference type="PANTHER" id="PTHR41677">
    <property type="entry name" value="YALI0B19030P"/>
    <property type="match status" value="1"/>
</dbReference>
<organism evidence="1 2">
    <name type="scientific">Coleophoma cylindrospora</name>
    <dbReference type="NCBI Taxonomy" id="1849047"/>
    <lineage>
        <taxon>Eukaryota</taxon>
        <taxon>Fungi</taxon>
        <taxon>Dikarya</taxon>
        <taxon>Ascomycota</taxon>
        <taxon>Pezizomycotina</taxon>
        <taxon>Leotiomycetes</taxon>
        <taxon>Helotiales</taxon>
        <taxon>Dermateaceae</taxon>
        <taxon>Coleophoma</taxon>
    </lineage>
</organism>
<evidence type="ECO:0000313" key="2">
    <source>
        <dbReference type="Proteomes" id="UP000256645"/>
    </source>
</evidence>
<comment type="caution">
    <text evidence="1">The sequence shown here is derived from an EMBL/GenBank/DDBJ whole genome shotgun (WGS) entry which is preliminary data.</text>
</comment>